<organism evidence="1 2">
    <name type="scientific">Rhizobium mayense</name>
    <dbReference type="NCBI Taxonomy" id="1312184"/>
    <lineage>
        <taxon>Bacteria</taxon>
        <taxon>Pseudomonadati</taxon>
        <taxon>Pseudomonadota</taxon>
        <taxon>Alphaproteobacteria</taxon>
        <taxon>Hyphomicrobiales</taxon>
        <taxon>Rhizobiaceae</taxon>
        <taxon>Rhizobium/Agrobacterium group</taxon>
        <taxon>Rhizobium</taxon>
    </lineage>
</organism>
<dbReference type="EMBL" id="JARFYM010000002">
    <property type="protein sequence ID" value="MDL2398078.1"/>
    <property type="molecule type" value="Genomic_DNA"/>
</dbReference>
<accession>A0ABT7JSC8</accession>
<evidence type="ECO:0000313" key="2">
    <source>
        <dbReference type="Proteomes" id="UP001172645"/>
    </source>
</evidence>
<gene>
    <name evidence="1" type="ORF">PY649_04155</name>
</gene>
<dbReference type="Proteomes" id="UP001172645">
    <property type="component" value="Unassembled WGS sequence"/>
</dbReference>
<comment type="caution">
    <text evidence="1">The sequence shown here is derived from an EMBL/GenBank/DDBJ whole genome shotgun (WGS) entry which is preliminary data.</text>
</comment>
<dbReference type="RefSeq" id="WP_285867186.1">
    <property type="nucleotide sequence ID" value="NZ_JARFYM010000002.1"/>
</dbReference>
<reference evidence="1" key="1">
    <citation type="submission" date="2023-06" db="EMBL/GenBank/DDBJ databases">
        <title>Phylogenetic Diversity of Rhizobium strains.</title>
        <authorList>
            <person name="Moura F.T."/>
            <person name="Helene L.C.F."/>
            <person name="Hungria M."/>
        </authorList>
    </citation>
    <scope>NUCLEOTIDE SEQUENCE</scope>
    <source>
        <strain evidence="1">CCGE526</strain>
    </source>
</reference>
<protein>
    <submittedName>
        <fullName evidence="1">Uncharacterized protein</fullName>
    </submittedName>
</protein>
<evidence type="ECO:0000313" key="1">
    <source>
        <dbReference type="EMBL" id="MDL2398078.1"/>
    </source>
</evidence>
<name>A0ABT7JSC8_9HYPH</name>
<keyword evidence="2" id="KW-1185">Reference proteome</keyword>
<proteinExistence type="predicted"/>
<sequence>MDELYSVTVSEERLEDCRDVIEPDLQDLIERTIGSGFSREEVLIAISELAAEDFAVAAKIPSVH</sequence>